<dbReference type="KEGG" id="nal:B005_5197"/>
<feature type="binding site" evidence="3">
    <location>
        <position position="226"/>
    </location>
    <ligand>
        <name>Zn(2+)</name>
        <dbReference type="ChEBI" id="CHEBI:29105"/>
        <label>1</label>
    </ligand>
</feature>
<reference evidence="6" key="2">
    <citation type="submission" date="2012-08" db="EMBL/GenBank/DDBJ databases">
        <title>Whole-genome sequence of Nocardiopsis alba strain ATCC BAA-2165 associated with honeybees.</title>
        <authorList>
            <person name="Qiao J."/>
            <person name="Chen L."/>
            <person name="Li Y."/>
            <person name="Wang J."/>
            <person name="Zhang W."/>
            <person name="Chen S."/>
        </authorList>
    </citation>
    <scope>NUCLEOTIDE SEQUENCE [LARGE SCALE GENOMIC DNA]</scope>
    <source>
        <strain evidence="6">ATCC BAA-2165 / BE74</strain>
    </source>
</reference>
<dbReference type="PANTHER" id="PTHR32494:SF5">
    <property type="entry name" value="ALLANTOATE AMIDOHYDROLASE"/>
    <property type="match status" value="1"/>
</dbReference>
<organism evidence="5 6">
    <name type="scientific">Nocardiopsis alba (strain ATCC BAA-2165 / BE74)</name>
    <dbReference type="NCBI Taxonomy" id="1205910"/>
    <lineage>
        <taxon>Bacteria</taxon>
        <taxon>Bacillati</taxon>
        <taxon>Actinomycetota</taxon>
        <taxon>Actinomycetes</taxon>
        <taxon>Streptosporangiales</taxon>
        <taxon>Nocardiopsidaceae</taxon>
        <taxon>Nocardiopsis</taxon>
    </lineage>
</organism>
<keyword evidence="3" id="KW-0479">Metal-binding</keyword>
<dbReference type="HOGENOM" id="CLU_024588_6_0_11"/>
<dbReference type="InterPro" id="IPR036264">
    <property type="entry name" value="Bact_exopeptidase_dim_dom"/>
</dbReference>
<dbReference type="PATRIC" id="fig|1205910.3.peg.4911"/>
<feature type="binding site" evidence="3">
    <location>
        <position position="117"/>
    </location>
    <ligand>
        <name>Zn(2+)</name>
        <dbReference type="ChEBI" id="CHEBI:29105"/>
        <label>1</label>
    </ligand>
</feature>
<feature type="binding site" evidence="3">
    <location>
        <position position="128"/>
    </location>
    <ligand>
        <name>Zn(2+)</name>
        <dbReference type="ChEBI" id="CHEBI:29105"/>
        <label>2</label>
    </ligand>
</feature>
<dbReference type="Pfam" id="PF01546">
    <property type="entry name" value="Peptidase_M20"/>
    <property type="match status" value="1"/>
</dbReference>
<evidence type="ECO:0000256" key="3">
    <source>
        <dbReference type="PIRSR" id="PIRSR001235-1"/>
    </source>
</evidence>
<dbReference type="NCBIfam" id="NF006772">
    <property type="entry name" value="PRK09290.2-1"/>
    <property type="match status" value="1"/>
</dbReference>
<dbReference type="GO" id="GO:0016813">
    <property type="term" value="F:hydrolase activity, acting on carbon-nitrogen (but not peptide) bonds, in linear amidines"/>
    <property type="evidence" value="ECO:0007669"/>
    <property type="project" value="InterPro"/>
</dbReference>
<dbReference type="eggNOG" id="COG0624">
    <property type="taxonomic scope" value="Bacteria"/>
</dbReference>
<dbReference type="NCBIfam" id="TIGR01879">
    <property type="entry name" value="hydantase"/>
    <property type="match status" value="1"/>
</dbReference>
<accession>J7LFA4</accession>
<evidence type="ECO:0000256" key="4">
    <source>
        <dbReference type="SAM" id="MobiDB-lite"/>
    </source>
</evidence>
<dbReference type="STRING" id="1205910.B005_5197"/>
<dbReference type="EMBL" id="CP003788">
    <property type="protein sequence ID" value="AFR10120.1"/>
    <property type="molecule type" value="Genomic_DNA"/>
</dbReference>
<dbReference type="InterPro" id="IPR002933">
    <property type="entry name" value="Peptidase_M20"/>
</dbReference>
<sequence>MGRGPGPVRRSPTTGHHRSLLRGIPMTSSAREVPSSTEGSDADTRFLEDFRSMSAFGATPSGGVDRQAATEPDIAQRRWLAELLEEKGMRVVYDRIGNQFGLVERVPGAPYVVVGSHMDSQPTAGRFDGAYGVLAAAHAVDRAARSDEAEGASPEYNLAVVNWFNEEGSRFAPSMMGSAVYTGKLPLETALAVRDRAGVSVGEALAPTGFLGETDGPEAAFCAEIHIEQGRVLERSGTTIGLVEACWAARKYRVVVNGEQAHSGATVMEDRRDALLGASLLVVAARELADRFPGVLHTAVGSMDVYPNSPVVVASKVELLLDLRADDEEVLAEADRILREQVIRVEETAKVSVDLHLSHAWGIDPYQPEGVSLARSGAERLGLSHQRIRTVAGHDSVNMKGHVPTVMLFVPSVEGISHNEGEYTEDGDMLAGLAMLTEVVRRLGAGELPSTGVYDPAAQG</sequence>
<dbReference type="EC" id="3.5.-.-" evidence="5"/>
<dbReference type="InterPro" id="IPR010158">
    <property type="entry name" value="Amidase_Cbmase"/>
</dbReference>
<feature type="compositionally biased region" description="Polar residues" evidence="4">
    <location>
        <begin position="26"/>
        <end position="39"/>
    </location>
</feature>
<protein>
    <submittedName>
        <fullName evidence="5">Amidase, hydantoinase/carbamoylase family protein</fullName>
        <ecNumber evidence="5">3.5.-.-</ecNumber>
    </submittedName>
</protein>
<dbReference type="Gene3D" id="3.30.70.360">
    <property type="match status" value="1"/>
</dbReference>
<dbReference type="CDD" id="cd03884">
    <property type="entry name" value="M20_bAS"/>
    <property type="match status" value="1"/>
</dbReference>
<evidence type="ECO:0000256" key="2">
    <source>
        <dbReference type="ARBA" id="ARBA00022801"/>
    </source>
</evidence>
<evidence type="ECO:0000313" key="6">
    <source>
        <dbReference type="Proteomes" id="UP000003779"/>
    </source>
</evidence>
<keyword evidence="3" id="KW-0862">Zinc</keyword>
<comment type="cofactor">
    <cofactor evidence="3">
        <name>Zn(2+)</name>
        <dbReference type="ChEBI" id="CHEBI:29105"/>
    </cofactor>
    <text evidence="3">Binds 2 Zn(2+) ions per subunit.</text>
</comment>
<dbReference type="SUPFAM" id="SSF53187">
    <property type="entry name" value="Zn-dependent exopeptidases"/>
    <property type="match status" value="1"/>
</dbReference>
<dbReference type="GO" id="GO:0046872">
    <property type="term" value="F:metal ion binding"/>
    <property type="evidence" value="ECO:0007669"/>
    <property type="project" value="UniProtKB-KW"/>
</dbReference>
<dbReference type="Gene3D" id="3.40.630.10">
    <property type="entry name" value="Zn peptidases"/>
    <property type="match status" value="1"/>
</dbReference>
<dbReference type="PIRSF" id="PIRSF001235">
    <property type="entry name" value="Amidase_carbamoylase"/>
    <property type="match status" value="1"/>
</dbReference>
<dbReference type="PANTHER" id="PTHR32494">
    <property type="entry name" value="ALLANTOATE DEIMINASE-RELATED"/>
    <property type="match status" value="1"/>
</dbReference>
<evidence type="ECO:0000313" key="5">
    <source>
        <dbReference type="EMBL" id="AFR10120.1"/>
    </source>
</evidence>
<feature type="binding site" evidence="3">
    <location>
        <position position="128"/>
    </location>
    <ligand>
        <name>Zn(2+)</name>
        <dbReference type="ChEBI" id="CHEBI:29105"/>
        <label>1</label>
    </ligand>
</feature>
<dbReference type="Proteomes" id="UP000003779">
    <property type="component" value="Chromosome"/>
</dbReference>
<dbReference type="SUPFAM" id="SSF55031">
    <property type="entry name" value="Bacterial exopeptidase dimerisation domain"/>
    <property type="match status" value="1"/>
</dbReference>
<reference evidence="5 6" key="1">
    <citation type="journal article" date="2012" name="J. Bacteriol.">
        <title>Whole-Genome Sequence of Nocardiopsis alba Strain ATCC BAA-2165, Associated with Honeybees.</title>
        <authorList>
            <person name="Qiao J."/>
            <person name="Chen L."/>
            <person name="Li Y."/>
            <person name="Wang J."/>
            <person name="Zhang W."/>
            <person name="Chen S."/>
        </authorList>
    </citation>
    <scope>NUCLEOTIDE SEQUENCE [LARGE SCALE GENOMIC DNA]</scope>
    <source>
        <strain evidence="6">ATCC BAA-2165 / BE74</strain>
    </source>
</reference>
<feature type="region of interest" description="Disordered" evidence="4">
    <location>
        <begin position="1"/>
        <end position="42"/>
    </location>
</feature>
<feature type="binding site" evidence="3">
    <location>
        <position position="418"/>
    </location>
    <ligand>
        <name>Zn(2+)</name>
        <dbReference type="ChEBI" id="CHEBI:29105"/>
        <label>2</label>
    </ligand>
</feature>
<dbReference type="AlphaFoldDB" id="J7LFA4"/>
<gene>
    <name evidence="5" type="ordered locus">B005_5197</name>
</gene>
<evidence type="ECO:0000256" key="1">
    <source>
        <dbReference type="ARBA" id="ARBA00006153"/>
    </source>
</evidence>
<proteinExistence type="inferred from homology"/>
<keyword evidence="2 5" id="KW-0378">Hydrolase</keyword>
<comment type="similarity">
    <text evidence="1">Belongs to the peptidase M20 family.</text>
</comment>
<name>J7LFA4_NOCAA</name>
<feature type="binding site" evidence="3">
    <location>
        <position position="167"/>
    </location>
    <ligand>
        <name>Zn(2+)</name>
        <dbReference type="ChEBI" id="CHEBI:29105"/>
        <label>2</label>
    </ligand>
</feature>